<sequence length="119" mass="13294">MAGRVIRPEDEAEGDETRGLDARILVYSTYELTSGRRRRKREDPRPKGNVAGNGDNMNSEIAVFEALGGVTNRGIKSSSCSRIGENAFGKKQANERRGKINEERKREWVDEKDQGIGKV</sequence>
<dbReference type="Proteomes" id="UP000076502">
    <property type="component" value="Unassembled WGS sequence"/>
</dbReference>
<organism evidence="2 3">
    <name type="scientific">Dufourea novaeangliae</name>
    <name type="common">Sweat bee</name>
    <dbReference type="NCBI Taxonomy" id="178035"/>
    <lineage>
        <taxon>Eukaryota</taxon>
        <taxon>Metazoa</taxon>
        <taxon>Ecdysozoa</taxon>
        <taxon>Arthropoda</taxon>
        <taxon>Hexapoda</taxon>
        <taxon>Insecta</taxon>
        <taxon>Pterygota</taxon>
        <taxon>Neoptera</taxon>
        <taxon>Endopterygota</taxon>
        <taxon>Hymenoptera</taxon>
        <taxon>Apocrita</taxon>
        <taxon>Aculeata</taxon>
        <taxon>Apoidea</taxon>
        <taxon>Anthophila</taxon>
        <taxon>Halictidae</taxon>
        <taxon>Rophitinae</taxon>
        <taxon>Dufourea</taxon>
    </lineage>
</organism>
<feature type="compositionally biased region" description="Basic and acidic residues" evidence="1">
    <location>
        <begin position="92"/>
        <end position="119"/>
    </location>
</feature>
<evidence type="ECO:0000256" key="1">
    <source>
        <dbReference type="SAM" id="MobiDB-lite"/>
    </source>
</evidence>
<proteinExistence type="predicted"/>
<gene>
    <name evidence="2" type="ORF">WN55_10369</name>
</gene>
<reference evidence="2 3" key="1">
    <citation type="submission" date="2015-07" db="EMBL/GenBank/DDBJ databases">
        <title>The genome of Dufourea novaeangliae.</title>
        <authorList>
            <person name="Pan H."/>
            <person name="Kapheim K."/>
        </authorList>
    </citation>
    <scope>NUCLEOTIDE SEQUENCE [LARGE SCALE GENOMIC DNA]</scope>
    <source>
        <strain evidence="2">0120121106</strain>
        <tissue evidence="2">Whole body</tissue>
    </source>
</reference>
<feature type="region of interest" description="Disordered" evidence="1">
    <location>
        <begin position="33"/>
        <end position="56"/>
    </location>
</feature>
<dbReference type="AlphaFoldDB" id="A0A154P5I9"/>
<keyword evidence="3" id="KW-1185">Reference proteome</keyword>
<feature type="region of interest" description="Disordered" evidence="1">
    <location>
        <begin position="72"/>
        <end position="119"/>
    </location>
</feature>
<evidence type="ECO:0000313" key="2">
    <source>
        <dbReference type="EMBL" id="KZC06458.1"/>
    </source>
</evidence>
<protein>
    <submittedName>
        <fullName evidence="2">Uncharacterized protein</fullName>
    </submittedName>
</protein>
<accession>A0A154P5I9</accession>
<name>A0A154P5I9_DUFNO</name>
<evidence type="ECO:0000313" key="3">
    <source>
        <dbReference type="Proteomes" id="UP000076502"/>
    </source>
</evidence>
<dbReference type="EMBL" id="KQ434809">
    <property type="protein sequence ID" value="KZC06458.1"/>
    <property type="molecule type" value="Genomic_DNA"/>
</dbReference>